<evidence type="ECO:0000313" key="2">
    <source>
        <dbReference type="Proteomes" id="UP001164250"/>
    </source>
</evidence>
<accession>A0ACC1A7K0</accession>
<dbReference type="EMBL" id="CM047908">
    <property type="protein sequence ID" value="KAJ0082401.1"/>
    <property type="molecule type" value="Genomic_DNA"/>
</dbReference>
<comment type="caution">
    <text evidence="1">The sequence shown here is derived from an EMBL/GenBank/DDBJ whole genome shotgun (WGS) entry which is preliminary data.</text>
</comment>
<evidence type="ECO:0000313" key="1">
    <source>
        <dbReference type="EMBL" id="KAJ0082401.1"/>
    </source>
</evidence>
<reference evidence="2" key="1">
    <citation type="journal article" date="2023" name="G3 (Bethesda)">
        <title>Genome assembly and association tests identify interacting loci associated with vigor, precocity, and sex in interspecific pistachio rootstocks.</title>
        <authorList>
            <person name="Palmer W."/>
            <person name="Jacygrad E."/>
            <person name="Sagayaradj S."/>
            <person name="Cavanaugh K."/>
            <person name="Han R."/>
            <person name="Bertier L."/>
            <person name="Beede B."/>
            <person name="Kafkas S."/>
            <person name="Golino D."/>
            <person name="Preece J."/>
            <person name="Michelmore R."/>
        </authorList>
    </citation>
    <scope>NUCLEOTIDE SEQUENCE [LARGE SCALE GENOMIC DNA]</scope>
</reference>
<name>A0ACC1A7K0_9ROSI</name>
<protein>
    <submittedName>
        <fullName evidence="1">Uncharacterized protein</fullName>
    </submittedName>
</protein>
<dbReference type="Proteomes" id="UP001164250">
    <property type="component" value="Chromosome 12"/>
</dbReference>
<sequence>MKEIRERLDEIAEERTQFHLNEVVPQSGAEVGEERQTGSIITQSHVYGRDEDKEIIVENLVNPVACCDDIFVYPIVGIGGLGKTTLAQMVYNDERVGMHFELRIWVCISEDFSVKKIIKAIIGSATGTACEDLELDPLQRRLQDILNRKRYLLVLDDVWSEDEEKWDRLKCVLACGSTGASIIVTTRSRKVASIMGTFPMHHLSGLSEDECLLLFKERAFGQEKEERPNLVAIGKEIVKKCRGVPLAVKSLGSLMRYKSQSNF</sequence>
<organism evidence="1 2">
    <name type="scientific">Pistacia atlantica</name>
    <dbReference type="NCBI Taxonomy" id="434234"/>
    <lineage>
        <taxon>Eukaryota</taxon>
        <taxon>Viridiplantae</taxon>
        <taxon>Streptophyta</taxon>
        <taxon>Embryophyta</taxon>
        <taxon>Tracheophyta</taxon>
        <taxon>Spermatophyta</taxon>
        <taxon>Magnoliopsida</taxon>
        <taxon>eudicotyledons</taxon>
        <taxon>Gunneridae</taxon>
        <taxon>Pentapetalae</taxon>
        <taxon>rosids</taxon>
        <taxon>malvids</taxon>
        <taxon>Sapindales</taxon>
        <taxon>Anacardiaceae</taxon>
        <taxon>Pistacia</taxon>
    </lineage>
</organism>
<proteinExistence type="predicted"/>
<keyword evidence="2" id="KW-1185">Reference proteome</keyword>
<gene>
    <name evidence="1" type="ORF">Patl1_10149</name>
</gene>